<proteinExistence type="inferred from homology"/>
<evidence type="ECO:0000256" key="6">
    <source>
        <dbReference type="ARBA" id="ARBA00035289"/>
    </source>
</evidence>
<dbReference type="Pfam" id="PF06984">
    <property type="entry name" value="MRP-L47"/>
    <property type="match status" value="1"/>
</dbReference>
<reference evidence="10" key="2">
    <citation type="submission" date="2019-10" db="EMBL/GenBank/DDBJ databases">
        <authorList>
            <consortium name="NCBI Genome Project"/>
        </authorList>
    </citation>
    <scope>NUCLEOTIDE SEQUENCE</scope>
    <source>
        <strain evidence="10">NI907</strain>
    </source>
</reference>
<keyword evidence="5" id="KW-0687">Ribonucleoprotein</keyword>
<evidence type="ECO:0000256" key="7">
    <source>
        <dbReference type="ARBA" id="ARBA00035399"/>
    </source>
</evidence>
<evidence type="ECO:0000256" key="2">
    <source>
        <dbReference type="ARBA" id="ARBA00009254"/>
    </source>
</evidence>
<dbReference type="AlphaFoldDB" id="A0A6P8B324"/>
<dbReference type="PANTHER" id="PTHR21183">
    <property type="entry name" value="RIBOSOMAL PROTEIN L47, MITOCHONDRIAL-RELATED"/>
    <property type="match status" value="1"/>
</dbReference>
<gene>
    <name evidence="10" type="ORF">PgNI_07544</name>
</gene>
<evidence type="ECO:0000256" key="3">
    <source>
        <dbReference type="ARBA" id="ARBA00022980"/>
    </source>
</evidence>
<feature type="region of interest" description="Disordered" evidence="8">
    <location>
        <begin position="59"/>
        <end position="85"/>
    </location>
</feature>
<comment type="similarity">
    <text evidence="2">Belongs to the universal ribosomal protein uL29 family.</text>
</comment>
<keyword evidence="9" id="KW-1185">Reference proteome</keyword>
<evidence type="ECO:0000313" key="9">
    <source>
        <dbReference type="Proteomes" id="UP000515153"/>
    </source>
</evidence>
<name>A0A6P8B324_PYRGI</name>
<evidence type="ECO:0000256" key="1">
    <source>
        <dbReference type="ARBA" id="ARBA00004173"/>
    </source>
</evidence>
<protein>
    <recommendedName>
        <fullName evidence="6">Large ribosomal subunit protein uL29m</fullName>
    </recommendedName>
    <alternativeName>
        <fullName evidence="7">54S ribosomal protein L4, mitochondrial</fullName>
    </alternativeName>
</protein>
<evidence type="ECO:0000256" key="5">
    <source>
        <dbReference type="ARBA" id="ARBA00023274"/>
    </source>
</evidence>
<keyword evidence="4" id="KW-0496">Mitochondrion</keyword>
<organism evidence="9 10">
    <name type="scientific">Pyricularia grisea</name>
    <name type="common">Crabgrass-specific blast fungus</name>
    <name type="synonym">Magnaporthe grisea</name>
    <dbReference type="NCBI Taxonomy" id="148305"/>
    <lineage>
        <taxon>Eukaryota</taxon>
        <taxon>Fungi</taxon>
        <taxon>Dikarya</taxon>
        <taxon>Ascomycota</taxon>
        <taxon>Pezizomycotina</taxon>
        <taxon>Sordariomycetes</taxon>
        <taxon>Sordariomycetidae</taxon>
        <taxon>Magnaporthales</taxon>
        <taxon>Pyriculariaceae</taxon>
        <taxon>Pyricularia</taxon>
    </lineage>
</organism>
<dbReference type="GO" id="GO:0005762">
    <property type="term" value="C:mitochondrial large ribosomal subunit"/>
    <property type="evidence" value="ECO:0007669"/>
    <property type="project" value="TreeGrafter"/>
</dbReference>
<sequence>MASSGAARPAVSRVLRRCQPFSSGTSCTAPVTTWRNLARPSTAAAAAAQATTQQLRLLSISMPLQKRRTTRDNNKVRGQSTIHRSGIRRPLSVSDEEIPEPVQGEGVGKMREEDTDPNHGLWGFFYDKQLIPTPQQLSAHGRSWTVQELRGKSWEDLHALWWTCCRERNRISTAMKTRQQIGIKPDNPNDEADARGKTVKQTMRAIKHVLTERYYTWEDARKLAMEDPEINLSGKGPIYTPSLHFESADTSSYIEEPAADHLETPETSGQEKAGESSPAGAVDPSTTPPSETAKPVTDAPRSS</sequence>
<evidence type="ECO:0000313" key="10">
    <source>
        <dbReference type="RefSeq" id="XP_030981525.1"/>
    </source>
</evidence>
<feature type="region of interest" description="Disordered" evidence="8">
    <location>
        <begin position="248"/>
        <end position="303"/>
    </location>
</feature>
<dbReference type="GO" id="GO:0032543">
    <property type="term" value="P:mitochondrial translation"/>
    <property type="evidence" value="ECO:0007669"/>
    <property type="project" value="TreeGrafter"/>
</dbReference>
<accession>A0A6P8B324</accession>
<dbReference type="GeneID" id="41962463"/>
<reference evidence="10" key="3">
    <citation type="submission" date="2025-08" db="UniProtKB">
        <authorList>
            <consortium name="RefSeq"/>
        </authorList>
    </citation>
    <scope>IDENTIFICATION</scope>
    <source>
        <strain evidence="10">NI907</strain>
    </source>
</reference>
<keyword evidence="3" id="KW-0689">Ribosomal protein</keyword>
<dbReference type="Gene3D" id="6.10.330.20">
    <property type="match status" value="1"/>
</dbReference>
<dbReference type="PANTHER" id="PTHR21183:SF18">
    <property type="entry name" value="LARGE RIBOSOMAL SUBUNIT PROTEIN UL29M"/>
    <property type="match status" value="1"/>
</dbReference>
<dbReference type="InterPro" id="IPR010729">
    <property type="entry name" value="Ribosomal_uL29_mit"/>
</dbReference>
<dbReference type="KEGG" id="pgri:PgNI_07544"/>
<evidence type="ECO:0000256" key="4">
    <source>
        <dbReference type="ARBA" id="ARBA00023128"/>
    </source>
</evidence>
<comment type="subcellular location">
    <subcellularLocation>
        <location evidence="1">Mitochondrion</location>
    </subcellularLocation>
</comment>
<evidence type="ECO:0000256" key="8">
    <source>
        <dbReference type="SAM" id="MobiDB-lite"/>
    </source>
</evidence>
<dbReference type="GO" id="GO:0003735">
    <property type="term" value="F:structural constituent of ribosome"/>
    <property type="evidence" value="ECO:0007669"/>
    <property type="project" value="InterPro"/>
</dbReference>
<dbReference type="RefSeq" id="XP_030981525.1">
    <property type="nucleotide sequence ID" value="XM_031127554.1"/>
</dbReference>
<dbReference type="InterPro" id="IPR038340">
    <property type="entry name" value="MRP-L47_sf"/>
</dbReference>
<reference evidence="10" key="1">
    <citation type="journal article" date="2019" name="Mol. Biol. Evol.">
        <title>Blast fungal genomes show frequent chromosomal changes, gene gains and losses, and effector gene turnover.</title>
        <authorList>
            <person name="Gomez Luciano L.B."/>
            <person name="Jason Tsai I."/>
            <person name="Chuma I."/>
            <person name="Tosa Y."/>
            <person name="Chen Y.H."/>
            <person name="Li J.Y."/>
            <person name="Li M.Y."/>
            <person name="Jade Lu M.Y."/>
            <person name="Nakayashiki H."/>
            <person name="Li W.H."/>
        </authorList>
    </citation>
    <scope>NUCLEOTIDE SEQUENCE</scope>
    <source>
        <strain evidence="10">NI907</strain>
    </source>
</reference>
<dbReference type="Proteomes" id="UP000515153">
    <property type="component" value="Unplaced"/>
</dbReference>